<evidence type="ECO:0000259" key="2">
    <source>
        <dbReference type="Pfam" id="PF00561"/>
    </source>
</evidence>
<dbReference type="Gene3D" id="3.40.50.1820">
    <property type="entry name" value="alpha/beta hydrolase"/>
    <property type="match status" value="1"/>
</dbReference>
<dbReference type="Pfam" id="PF00561">
    <property type="entry name" value="Abhydrolase_1"/>
    <property type="match status" value="1"/>
</dbReference>
<evidence type="ECO:0000256" key="1">
    <source>
        <dbReference type="ARBA" id="ARBA00008645"/>
    </source>
</evidence>
<gene>
    <name evidence="3" type="ORF">SAMN05443550_10140</name>
</gene>
<keyword evidence="4" id="KW-1185">Reference proteome</keyword>
<evidence type="ECO:0000313" key="4">
    <source>
        <dbReference type="Proteomes" id="UP000198850"/>
    </source>
</evidence>
<dbReference type="InterPro" id="IPR029058">
    <property type="entry name" value="AB_hydrolase_fold"/>
</dbReference>
<comment type="similarity">
    <text evidence="1">Belongs to the AB hydrolase superfamily.</text>
</comment>
<protein>
    <submittedName>
        <fullName evidence="3">Sigma-B regulation protein RsbQ</fullName>
    </submittedName>
</protein>
<dbReference type="RefSeq" id="WP_090554082.1">
    <property type="nucleotide sequence ID" value="NZ_FNRA01000001.1"/>
</dbReference>
<sequence length="264" mass="29305">MKTTVTFRNNVKIMGEGTETLLFGHGFGCDQNTWRSVIPAFLKEYKIVVFDYVGAGGSDLTAYDDERYSSLDGYANDIIDICTELQLHDVTFIGHSVSSMIGVLAIKMEPQFFKKIVFIGPSPMYMNEEGYKGGIDAGDLDDLLDVMDSNYLGWSRMVAPLIMGNEEKPDLAEALTASFCATDPEISKKFARVTFMSDNRKDLSSLTIPSLTIQCEEDFLTSREVAEYIQQHTANNTLIMLETKGHCPHLSDPKGVVSAMKGFI</sequence>
<name>A0A1H3W2D5_9SPHI</name>
<accession>A0A1H3W2D5</accession>
<dbReference type="EMBL" id="FNRA01000001">
    <property type="protein sequence ID" value="SDZ80482.1"/>
    <property type="molecule type" value="Genomic_DNA"/>
</dbReference>
<feature type="domain" description="AB hydrolase-1" evidence="2">
    <location>
        <begin position="20"/>
        <end position="253"/>
    </location>
</feature>
<proteinExistence type="inferred from homology"/>
<dbReference type="STRING" id="425514.SAMN05443550_10140"/>
<dbReference type="Proteomes" id="UP000198850">
    <property type="component" value="Unassembled WGS sequence"/>
</dbReference>
<dbReference type="SUPFAM" id="SSF53474">
    <property type="entry name" value="alpha/beta-Hydrolases"/>
    <property type="match status" value="1"/>
</dbReference>
<reference evidence="3 4" key="1">
    <citation type="submission" date="2016-10" db="EMBL/GenBank/DDBJ databases">
        <authorList>
            <person name="de Groot N.N."/>
        </authorList>
    </citation>
    <scope>NUCLEOTIDE SEQUENCE [LARGE SCALE GENOMIC DNA]</scope>
    <source>
        <strain evidence="3 4">DSM 19033</strain>
    </source>
</reference>
<organism evidence="3 4">
    <name type="scientific">Pedobacter hartonius</name>
    <dbReference type="NCBI Taxonomy" id="425514"/>
    <lineage>
        <taxon>Bacteria</taxon>
        <taxon>Pseudomonadati</taxon>
        <taxon>Bacteroidota</taxon>
        <taxon>Sphingobacteriia</taxon>
        <taxon>Sphingobacteriales</taxon>
        <taxon>Sphingobacteriaceae</taxon>
        <taxon>Pedobacter</taxon>
    </lineage>
</organism>
<evidence type="ECO:0000313" key="3">
    <source>
        <dbReference type="EMBL" id="SDZ80482.1"/>
    </source>
</evidence>
<dbReference type="AlphaFoldDB" id="A0A1H3W2D5"/>
<dbReference type="InterPro" id="IPR000073">
    <property type="entry name" value="AB_hydrolase_1"/>
</dbReference>
<dbReference type="PANTHER" id="PTHR43039">
    <property type="entry name" value="ESTERASE-RELATED"/>
    <property type="match status" value="1"/>
</dbReference>
<dbReference type="OrthoDB" id="9780932at2"/>